<keyword evidence="4" id="KW-1185">Reference proteome</keyword>
<accession>A0AAN8XH84</accession>
<dbReference type="EMBL" id="JAXCGZ010007600">
    <property type="protein sequence ID" value="KAK7079010.1"/>
    <property type="molecule type" value="Genomic_DNA"/>
</dbReference>
<keyword evidence="2" id="KW-0472">Membrane</keyword>
<protein>
    <submittedName>
        <fullName evidence="3">Uncharacterized protein</fullName>
    </submittedName>
</protein>
<organism evidence="3 4">
    <name type="scientific">Halocaridina rubra</name>
    <name type="common">Hawaiian red shrimp</name>
    <dbReference type="NCBI Taxonomy" id="373956"/>
    <lineage>
        <taxon>Eukaryota</taxon>
        <taxon>Metazoa</taxon>
        <taxon>Ecdysozoa</taxon>
        <taxon>Arthropoda</taxon>
        <taxon>Crustacea</taxon>
        <taxon>Multicrustacea</taxon>
        <taxon>Malacostraca</taxon>
        <taxon>Eumalacostraca</taxon>
        <taxon>Eucarida</taxon>
        <taxon>Decapoda</taxon>
        <taxon>Pleocyemata</taxon>
        <taxon>Caridea</taxon>
        <taxon>Atyoidea</taxon>
        <taxon>Atyidae</taxon>
        <taxon>Halocaridina</taxon>
    </lineage>
</organism>
<evidence type="ECO:0000313" key="3">
    <source>
        <dbReference type="EMBL" id="KAK7079010.1"/>
    </source>
</evidence>
<dbReference type="AlphaFoldDB" id="A0AAN8XH84"/>
<evidence type="ECO:0000313" key="4">
    <source>
        <dbReference type="Proteomes" id="UP001381693"/>
    </source>
</evidence>
<feature type="transmembrane region" description="Helical" evidence="2">
    <location>
        <begin position="127"/>
        <end position="150"/>
    </location>
</feature>
<feature type="compositionally biased region" description="Basic and acidic residues" evidence="1">
    <location>
        <begin position="71"/>
        <end position="88"/>
    </location>
</feature>
<feature type="region of interest" description="Disordered" evidence="1">
    <location>
        <begin position="50"/>
        <end position="106"/>
    </location>
</feature>
<evidence type="ECO:0000256" key="1">
    <source>
        <dbReference type="SAM" id="MobiDB-lite"/>
    </source>
</evidence>
<proteinExistence type="predicted"/>
<sequence length="219" mass="24489">MSTFITEQCFKFNAKLQYSRWNLYLSDANHRGTAEVKEWSLLMYGTETEPGQAAPTLSGELEHPVAQPSDPAHHQVVDTTEGKTETRDPGTQIGHQSSSAASSPTPQPIQLLPLVKSLPPGCSRTDASGLCIGLCLVVILGHMVVGHFLLNHISMKPIAIKEEEEEEEEGEERNPDNSIYAFISNRRNVWFMDFICESRDVDQWSLSFILQEKFLGRIS</sequence>
<name>A0AAN8XH84_HALRR</name>
<dbReference type="Proteomes" id="UP001381693">
    <property type="component" value="Unassembled WGS sequence"/>
</dbReference>
<comment type="caution">
    <text evidence="3">The sequence shown here is derived from an EMBL/GenBank/DDBJ whole genome shotgun (WGS) entry which is preliminary data.</text>
</comment>
<keyword evidence="2" id="KW-0812">Transmembrane</keyword>
<evidence type="ECO:0000256" key="2">
    <source>
        <dbReference type="SAM" id="Phobius"/>
    </source>
</evidence>
<keyword evidence="2" id="KW-1133">Transmembrane helix</keyword>
<reference evidence="3 4" key="1">
    <citation type="submission" date="2023-11" db="EMBL/GenBank/DDBJ databases">
        <title>Halocaridina rubra genome assembly.</title>
        <authorList>
            <person name="Smith C."/>
        </authorList>
    </citation>
    <scope>NUCLEOTIDE SEQUENCE [LARGE SCALE GENOMIC DNA]</scope>
    <source>
        <strain evidence="3">EP-1</strain>
        <tissue evidence="3">Whole</tissue>
    </source>
</reference>
<gene>
    <name evidence="3" type="ORF">SK128_020598</name>
</gene>